<comment type="caution">
    <text evidence="1">The sequence shown here is derived from an EMBL/GenBank/DDBJ whole genome shotgun (WGS) entry which is preliminary data.</text>
</comment>
<evidence type="ECO:0000313" key="2">
    <source>
        <dbReference type="Proteomes" id="UP000322077"/>
    </source>
</evidence>
<dbReference type="EMBL" id="VTOU01000003">
    <property type="protein sequence ID" value="TZG25875.1"/>
    <property type="molecule type" value="Genomic_DNA"/>
</dbReference>
<accession>A0A5D9C773</accession>
<reference evidence="1 2" key="1">
    <citation type="submission" date="2019-08" db="EMBL/GenBank/DDBJ databases">
        <authorList>
            <person name="Wang G."/>
            <person name="Xu Z."/>
        </authorList>
    </citation>
    <scope>NUCLEOTIDE SEQUENCE [LARGE SCALE GENOMIC DNA]</scope>
    <source>
        <strain evidence="1 2">ZX</strain>
    </source>
</reference>
<dbReference type="AlphaFoldDB" id="A0A5D9C773"/>
<sequence>MSFDPIAWMASLEAAGGLVTIRAGAMWIETANVELPLEQFTSPIIGHPERREAIKALAMQRDGSVAHG</sequence>
<protein>
    <submittedName>
        <fullName evidence="1">Uncharacterized protein</fullName>
    </submittedName>
</protein>
<evidence type="ECO:0000313" key="1">
    <source>
        <dbReference type="EMBL" id="TZG25875.1"/>
    </source>
</evidence>
<keyword evidence="2" id="KW-1185">Reference proteome</keyword>
<organism evidence="1 2">
    <name type="scientific">Sphingomonas montanisoli</name>
    <dbReference type="NCBI Taxonomy" id="2606412"/>
    <lineage>
        <taxon>Bacteria</taxon>
        <taxon>Pseudomonadati</taxon>
        <taxon>Pseudomonadota</taxon>
        <taxon>Alphaproteobacteria</taxon>
        <taxon>Sphingomonadales</taxon>
        <taxon>Sphingomonadaceae</taxon>
        <taxon>Sphingomonas</taxon>
    </lineage>
</organism>
<name>A0A5D9C773_9SPHN</name>
<gene>
    <name evidence="1" type="ORF">FYJ91_12915</name>
</gene>
<dbReference type="RefSeq" id="WP_149522681.1">
    <property type="nucleotide sequence ID" value="NZ_VTOU01000003.1"/>
</dbReference>
<dbReference type="Proteomes" id="UP000322077">
    <property type="component" value="Unassembled WGS sequence"/>
</dbReference>
<proteinExistence type="predicted"/>